<dbReference type="InterPro" id="IPR036390">
    <property type="entry name" value="WH_DNA-bd_sf"/>
</dbReference>
<evidence type="ECO:0000259" key="4">
    <source>
        <dbReference type="PROSITE" id="PS50987"/>
    </source>
</evidence>
<evidence type="ECO:0000313" key="6">
    <source>
        <dbReference type="Proteomes" id="UP000050360"/>
    </source>
</evidence>
<dbReference type="EMBL" id="LKCM01000237">
    <property type="protein sequence ID" value="KPQ42360.1"/>
    <property type="molecule type" value="Genomic_DNA"/>
</dbReference>
<dbReference type="InterPro" id="IPR001845">
    <property type="entry name" value="HTH_ArsR_DNA-bd_dom"/>
</dbReference>
<comment type="caution">
    <text evidence="5">The sequence shown here is derived from an EMBL/GenBank/DDBJ whole genome shotgun (WGS) entry which is preliminary data.</text>
</comment>
<dbReference type="InterPro" id="IPR011991">
    <property type="entry name" value="ArsR-like_HTH"/>
</dbReference>
<dbReference type="Pfam" id="PF01022">
    <property type="entry name" value="HTH_5"/>
    <property type="match status" value="1"/>
</dbReference>
<dbReference type="InterPro" id="IPR036388">
    <property type="entry name" value="WH-like_DNA-bd_sf"/>
</dbReference>
<keyword evidence="1" id="KW-0805">Transcription regulation</keyword>
<dbReference type="SMART" id="SM00418">
    <property type="entry name" value="HTH_ARSR"/>
    <property type="match status" value="1"/>
</dbReference>
<feature type="domain" description="HTH arsR-type" evidence="4">
    <location>
        <begin position="1"/>
        <end position="92"/>
    </location>
</feature>
<gene>
    <name evidence="5" type="ORF">MPEBLZ_03077</name>
</gene>
<dbReference type="AlphaFoldDB" id="A0A0P8A6Z1"/>
<dbReference type="SUPFAM" id="SSF46785">
    <property type="entry name" value="Winged helix' DNA-binding domain"/>
    <property type="match status" value="1"/>
</dbReference>
<organism evidence="5 6">
    <name type="scientific">Candidatus Methanoperedens nitratireducens</name>
    <dbReference type="NCBI Taxonomy" id="1392998"/>
    <lineage>
        <taxon>Archaea</taxon>
        <taxon>Methanobacteriati</taxon>
        <taxon>Methanobacteriota</taxon>
        <taxon>Stenosarchaea group</taxon>
        <taxon>Methanomicrobia</taxon>
        <taxon>Methanosarcinales</taxon>
        <taxon>ANME-2 cluster</taxon>
        <taxon>Candidatus Methanoperedentaceae</taxon>
        <taxon>Candidatus Methanoperedens</taxon>
    </lineage>
</organism>
<dbReference type="PANTHER" id="PTHR33154">
    <property type="entry name" value="TRANSCRIPTIONAL REGULATOR, ARSR FAMILY"/>
    <property type="match status" value="1"/>
</dbReference>
<evidence type="ECO:0000313" key="5">
    <source>
        <dbReference type="EMBL" id="KPQ42360.1"/>
    </source>
</evidence>
<keyword evidence="3" id="KW-0804">Transcription</keyword>
<dbReference type="GO" id="GO:0003700">
    <property type="term" value="F:DNA-binding transcription factor activity"/>
    <property type="evidence" value="ECO:0007669"/>
    <property type="project" value="InterPro"/>
</dbReference>
<protein>
    <submittedName>
        <fullName evidence="5">ArsR family transcriptional regulator</fullName>
    </submittedName>
</protein>
<evidence type="ECO:0000256" key="3">
    <source>
        <dbReference type="ARBA" id="ARBA00023163"/>
    </source>
</evidence>
<evidence type="ECO:0000256" key="1">
    <source>
        <dbReference type="ARBA" id="ARBA00023015"/>
    </source>
</evidence>
<keyword evidence="2" id="KW-0238">DNA-binding</keyword>
<name>A0A0P8A6Z1_9EURY</name>
<reference evidence="5 6" key="1">
    <citation type="submission" date="2015-09" db="EMBL/GenBank/DDBJ databases">
        <title>A metagenomics-based metabolic model of nitrate-dependent anaerobic oxidation of methane by Methanoperedens-like archaea.</title>
        <authorList>
            <person name="Arshad A."/>
            <person name="Speth D.R."/>
            <person name="De Graaf R.M."/>
            <person name="Op Den Camp H.J."/>
            <person name="Jetten M.S."/>
            <person name="Welte C.U."/>
        </authorList>
    </citation>
    <scope>NUCLEOTIDE SEQUENCE [LARGE SCALE GENOMIC DNA]</scope>
</reference>
<dbReference type="CDD" id="cd00090">
    <property type="entry name" value="HTH_ARSR"/>
    <property type="match status" value="1"/>
</dbReference>
<dbReference type="Proteomes" id="UP000050360">
    <property type="component" value="Unassembled WGS sequence"/>
</dbReference>
<dbReference type="PROSITE" id="PS50987">
    <property type="entry name" value="HTH_ARSR_2"/>
    <property type="match status" value="1"/>
</dbReference>
<proteinExistence type="predicted"/>
<dbReference type="PANTHER" id="PTHR33154:SF33">
    <property type="entry name" value="TRANSCRIPTIONAL REPRESSOR SDPR"/>
    <property type="match status" value="1"/>
</dbReference>
<dbReference type="GO" id="GO:0003677">
    <property type="term" value="F:DNA binding"/>
    <property type="evidence" value="ECO:0007669"/>
    <property type="project" value="UniProtKB-KW"/>
</dbReference>
<dbReference type="Gene3D" id="1.10.10.10">
    <property type="entry name" value="Winged helix-like DNA-binding domain superfamily/Winged helix DNA-binding domain"/>
    <property type="match status" value="1"/>
</dbReference>
<dbReference type="InterPro" id="IPR051081">
    <property type="entry name" value="HTH_MetalResp_TranReg"/>
</dbReference>
<evidence type="ECO:0000256" key="2">
    <source>
        <dbReference type="ARBA" id="ARBA00023125"/>
    </source>
</evidence>
<sequence>MDKKSLAEMLNALGNEHSLKILATLAECECYVSELAKEVGISRPLLYLHLKKLENAGLVENEIRHFEEPPYTKKYYKAKNFELVLSLSRIKEIVKKE</sequence>
<accession>A0A0P8A6Z1</accession>